<dbReference type="AlphaFoldDB" id="A0A9W4SFT9"/>
<name>A0A9W4SFT9_9GLOM</name>
<keyword evidence="2" id="KW-1185">Reference proteome</keyword>
<evidence type="ECO:0000313" key="1">
    <source>
        <dbReference type="EMBL" id="CAI2167982.1"/>
    </source>
</evidence>
<dbReference type="EMBL" id="CAMKVN010000441">
    <property type="protein sequence ID" value="CAI2167982.1"/>
    <property type="molecule type" value="Genomic_DNA"/>
</dbReference>
<protein>
    <submittedName>
        <fullName evidence="1">9555_t:CDS:1</fullName>
    </submittedName>
</protein>
<comment type="caution">
    <text evidence="1">The sequence shown here is derived from an EMBL/GenBank/DDBJ whole genome shotgun (WGS) entry which is preliminary data.</text>
</comment>
<gene>
    <name evidence="1" type="ORF">FWILDA_LOCUS3355</name>
</gene>
<dbReference type="Proteomes" id="UP001153678">
    <property type="component" value="Unassembled WGS sequence"/>
</dbReference>
<organism evidence="1 2">
    <name type="scientific">Funneliformis geosporum</name>
    <dbReference type="NCBI Taxonomy" id="1117311"/>
    <lineage>
        <taxon>Eukaryota</taxon>
        <taxon>Fungi</taxon>
        <taxon>Fungi incertae sedis</taxon>
        <taxon>Mucoromycota</taxon>
        <taxon>Glomeromycotina</taxon>
        <taxon>Glomeromycetes</taxon>
        <taxon>Glomerales</taxon>
        <taxon>Glomeraceae</taxon>
        <taxon>Funneliformis</taxon>
    </lineage>
</organism>
<sequence length="63" mass="7169">MDDGNYGCSCDDNCEGPQRKFWGKLRECWGGNYGCSCEDIVKVPKRKVFLQLSVDIVEGSRIY</sequence>
<evidence type="ECO:0000313" key="2">
    <source>
        <dbReference type="Proteomes" id="UP001153678"/>
    </source>
</evidence>
<reference evidence="1" key="1">
    <citation type="submission" date="2022-08" db="EMBL/GenBank/DDBJ databases">
        <authorList>
            <person name="Kallberg Y."/>
            <person name="Tangrot J."/>
            <person name="Rosling A."/>
        </authorList>
    </citation>
    <scope>NUCLEOTIDE SEQUENCE</scope>
    <source>
        <strain evidence="1">Wild A</strain>
    </source>
</reference>
<accession>A0A9W4SFT9</accession>
<proteinExistence type="predicted"/>